<dbReference type="OrthoDB" id="333971at2"/>
<name>A0A1M4Y1E7_9BACT</name>
<dbReference type="STRING" id="1302690.BUE76_14745"/>
<dbReference type="Proteomes" id="UP000184368">
    <property type="component" value="Unassembled WGS sequence"/>
</dbReference>
<proteinExistence type="predicted"/>
<reference evidence="2 3" key="1">
    <citation type="submission" date="2016-11" db="EMBL/GenBank/DDBJ databases">
        <authorList>
            <person name="Jaros S."/>
            <person name="Januszkiewicz K."/>
            <person name="Wedrychowicz H."/>
        </authorList>
    </citation>
    <scope>NUCLEOTIDE SEQUENCE [LARGE SCALE GENOMIC DNA]</scope>
    <source>
        <strain evidence="2 3">DSM 26897</strain>
    </source>
</reference>
<organism evidence="2 3">
    <name type="scientific">Cnuella takakiae</name>
    <dbReference type="NCBI Taxonomy" id="1302690"/>
    <lineage>
        <taxon>Bacteria</taxon>
        <taxon>Pseudomonadati</taxon>
        <taxon>Bacteroidota</taxon>
        <taxon>Chitinophagia</taxon>
        <taxon>Chitinophagales</taxon>
        <taxon>Chitinophagaceae</taxon>
        <taxon>Cnuella</taxon>
    </lineage>
</organism>
<keyword evidence="1" id="KW-0732">Signal</keyword>
<evidence type="ECO:0000313" key="3">
    <source>
        <dbReference type="Proteomes" id="UP000184368"/>
    </source>
</evidence>
<sequence length="491" mass="55545">MKHHALFFLCGITCIALATCSGTTAPQQPAMVVPRGDSVKVPASSRYHKPGLLRQFFIGGNYRKEWGTPVTMPVLHLATTGLAIKELGGGQQTKSLKLKDARGLEWALRTVDKDVEKALPEKLRNTLAEKIVQDLISAANPYAPLVVAQLAKAVQVPAPDPKLYFVPDDPAFGEYRKIFANQICYLELRDPTLDATESRNSEYLLTQMAQDNKVLIMQEEVLRGRLLDMLIADWDRHADQWRWGSVDSAGAKYFYAIPRDRDQAFFTATGLIPRVGKAVAMQHLNWYKQDMRGLDKLNYKSREFDRIYLNELDRQDWQRIINEVVQNWNDGVIEAAVAKLPPPVLSISGKEITQKLKGRRDDMLKSVLQYYGQLATEVQVWGSKDAELFEVSNDGDKVRVQVYVMGPKQQKGLLRYDRLFDPSETKALHLDGLGGADRFEVKEYQGRKPKLYLYGDKEDAVFAVPKNGGVEFHSANKNRTTGMVLRKEQKN</sequence>
<dbReference type="EMBL" id="FQUO01000004">
    <property type="protein sequence ID" value="SHE99416.1"/>
    <property type="molecule type" value="Genomic_DNA"/>
</dbReference>
<evidence type="ECO:0000313" key="2">
    <source>
        <dbReference type="EMBL" id="SHE99416.1"/>
    </source>
</evidence>
<dbReference type="AlphaFoldDB" id="A0A1M4Y1E7"/>
<accession>A0A1M4Y1E7</accession>
<feature type="signal peptide" evidence="1">
    <location>
        <begin position="1"/>
        <end position="18"/>
    </location>
</feature>
<feature type="chain" id="PRO_5012477168" evidence="1">
    <location>
        <begin position="19"/>
        <end position="491"/>
    </location>
</feature>
<protein>
    <submittedName>
        <fullName evidence="2">Uncharacterized protein</fullName>
    </submittedName>
</protein>
<gene>
    <name evidence="2" type="ORF">SAMN05444008_104114</name>
</gene>
<keyword evidence="3" id="KW-1185">Reference proteome</keyword>
<evidence type="ECO:0000256" key="1">
    <source>
        <dbReference type="SAM" id="SignalP"/>
    </source>
</evidence>
<dbReference type="RefSeq" id="WP_073041221.1">
    <property type="nucleotide sequence ID" value="NZ_FQUO01000004.1"/>
</dbReference>